<dbReference type="InterPro" id="IPR043136">
    <property type="entry name" value="B30.2/SPRY_sf"/>
</dbReference>
<reference evidence="2" key="3">
    <citation type="submission" date="2025-09" db="UniProtKB">
        <authorList>
            <consortium name="Ensembl"/>
        </authorList>
    </citation>
    <scope>IDENTIFICATION</scope>
</reference>
<evidence type="ECO:0000313" key="3">
    <source>
        <dbReference type="Proteomes" id="UP000694620"/>
    </source>
</evidence>
<dbReference type="Ensembl" id="ENSECRT00000026590.1">
    <property type="protein sequence ID" value="ENSECRP00000026045.1"/>
    <property type="gene ID" value="ENSECRG00000017593.1"/>
</dbReference>
<reference evidence="2" key="1">
    <citation type="submission" date="2021-06" db="EMBL/GenBank/DDBJ databases">
        <authorList>
            <consortium name="Wellcome Sanger Institute Data Sharing"/>
        </authorList>
    </citation>
    <scope>NUCLEOTIDE SEQUENCE [LARGE SCALE GENOMIC DNA]</scope>
</reference>
<reference evidence="2" key="2">
    <citation type="submission" date="2025-08" db="UniProtKB">
        <authorList>
            <consortium name="Ensembl"/>
        </authorList>
    </citation>
    <scope>IDENTIFICATION</scope>
</reference>
<dbReference type="Proteomes" id="UP000694620">
    <property type="component" value="Chromosome 7"/>
</dbReference>
<dbReference type="AlphaFoldDB" id="A0A8C4XEH7"/>
<sequence>MEARTISFAKNNKEPKLAFEDVDASELYPCVMFYSSNPGEKVELHDLQMRGIPHDLLPGDPLCSPYPTVLLEAAIQLIRRLYHIDNWTVHINKYMQARLELIGPIVNGGANEKLNTSQNEQFTNVIEAKAPAVSKLSESQLMALCCKVWPVLAVIGGVDSGLRAGGQCRHKSSGRTATLLGSLKAGSTCAKLQWEETEVSIR</sequence>
<feature type="domain" description="SPRY" evidence="1">
    <location>
        <begin position="1"/>
        <end position="39"/>
    </location>
</feature>
<dbReference type="InterPro" id="IPR003877">
    <property type="entry name" value="SPRY_dom"/>
</dbReference>
<accession>A0A8C4XEH7</accession>
<proteinExistence type="predicted"/>
<dbReference type="Pfam" id="PF00622">
    <property type="entry name" value="SPRY"/>
    <property type="match status" value="1"/>
</dbReference>
<evidence type="ECO:0000259" key="1">
    <source>
        <dbReference type="Pfam" id="PF00622"/>
    </source>
</evidence>
<organism evidence="2 3">
    <name type="scientific">Erpetoichthys calabaricus</name>
    <name type="common">Rope fish</name>
    <name type="synonym">Calamoichthys calabaricus</name>
    <dbReference type="NCBI Taxonomy" id="27687"/>
    <lineage>
        <taxon>Eukaryota</taxon>
        <taxon>Metazoa</taxon>
        <taxon>Chordata</taxon>
        <taxon>Craniata</taxon>
        <taxon>Vertebrata</taxon>
        <taxon>Euteleostomi</taxon>
        <taxon>Actinopterygii</taxon>
        <taxon>Polypteriformes</taxon>
        <taxon>Polypteridae</taxon>
        <taxon>Erpetoichthys</taxon>
    </lineage>
</organism>
<protein>
    <recommendedName>
        <fullName evidence="1">SPRY domain-containing protein</fullName>
    </recommendedName>
</protein>
<evidence type="ECO:0000313" key="2">
    <source>
        <dbReference type="Ensembl" id="ENSECRP00000026045.1"/>
    </source>
</evidence>
<keyword evidence="3" id="KW-1185">Reference proteome</keyword>
<dbReference type="GeneTree" id="ENSGT00940000171177"/>
<dbReference type="SUPFAM" id="SSF49899">
    <property type="entry name" value="Concanavalin A-like lectins/glucanases"/>
    <property type="match status" value="1"/>
</dbReference>
<dbReference type="InterPro" id="IPR013320">
    <property type="entry name" value="ConA-like_dom_sf"/>
</dbReference>
<name>A0A8C4XEH7_ERPCA</name>
<dbReference type="Gene3D" id="2.60.120.920">
    <property type="match status" value="1"/>
</dbReference>